<keyword evidence="3" id="KW-0808">Transferase</keyword>
<dbReference type="EMBL" id="CAGKOT010000062">
    <property type="protein sequence ID" value="CAB5388664.1"/>
    <property type="molecule type" value="Genomic_DNA"/>
</dbReference>
<dbReference type="VEuPathDB" id="FungiDB:RhiirFUN_009667"/>
<comment type="catalytic activity">
    <reaction evidence="7">
        <text>L-threonyl-[protein] + ATP = O-phospho-L-threonyl-[protein] + ADP + H(+)</text>
        <dbReference type="Rhea" id="RHEA:46608"/>
        <dbReference type="Rhea" id="RHEA-COMP:11060"/>
        <dbReference type="Rhea" id="RHEA-COMP:11605"/>
        <dbReference type="ChEBI" id="CHEBI:15378"/>
        <dbReference type="ChEBI" id="CHEBI:30013"/>
        <dbReference type="ChEBI" id="CHEBI:30616"/>
        <dbReference type="ChEBI" id="CHEBI:61977"/>
        <dbReference type="ChEBI" id="CHEBI:456216"/>
        <dbReference type="EC" id="2.7.11.1"/>
    </reaction>
</comment>
<reference evidence="11" key="1">
    <citation type="submission" date="2020-05" db="EMBL/GenBank/DDBJ databases">
        <authorList>
            <person name="Rincon C."/>
            <person name="Sanders R I."/>
            <person name="Robbins C."/>
            <person name="Chaturvedi A."/>
        </authorList>
    </citation>
    <scope>NUCLEOTIDE SEQUENCE</scope>
    <source>
        <strain evidence="11">CHB12</strain>
    </source>
</reference>
<keyword evidence="5" id="KW-0418">Kinase</keyword>
<dbReference type="InterPro" id="IPR051420">
    <property type="entry name" value="Ser_Thr_Kinases_DiverseReg"/>
</dbReference>
<gene>
    <name evidence="11" type="ORF">CHRIB12_LOCUS20698</name>
</gene>
<dbReference type="PROSITE" id="PS50011">
    <property type="entry name" value="PROTEIN_KINASE_DOM"/>
    <property type="match status" value="1"/>
</dbReference>
<evidence type="ECO:0000256" key="6">
    <source>
        <dbReference type="ARBA" id="ARBA00022840"/>
    </source>
</evidence>
<evidence type="ECO:0000256" key="8">
    <source>
        <dbReference type="ARBA" id="ARBA00048679"/>
    </source>
</evidence>
<dbReference type="AlphaFoldDB" id="A0A915ZSK4"/>
<evidence type="ECO:0000256" key="9">
    <source>
        <dbReference type="PROSITE-ProRule" id="PRU10141"/>
    </source>
</evidence>
<evidence type="ECO:0000313" key="11">
    <source>
        <dbReference type="EMBL" id="CAB5388664.1"/>
    </source>
</evidence>
<comment type="caution">
    <text evidence="11">The sequence shown here is derived from an EMBL/GenBank/DDBJ whole genome shotgun (WGS) entry which is preliminary data.</text>
</comment>
<evidence type="ECO:0000259" key="10">
    <source>
        <dbReference type="PROSITE" id="PS50011"/>
    </source>
</evidence>
<dbReference type="Proteomes" id="UP000684084">
    <property type="component" value="Unassembled WGS sequence"/>
</dbReference>
<dbReference type="InterPro" id="IPR017441">
    <property type="entry name" value="Protein_kinase_ATP_BS"/>
</dbReference>
<accession>A0A915ZSK4</accession>
<organism evidence="11 12">
    <name type="scientific">Rhizophagus irregularis</name>
    <dbReference type="NCBI Taxonomy" id="588596"/>
    <lineage>
        <taxon>Eukaryota</taxon>
        <taxon>Fungi</taxon>
        <taxon>Fungi incertae sedis</taxon>
        <taxon>Mucoromycota</taxon>
        <taxon>Glomeromycotina</taxon>
        <taxon>Glomeromycetes</taxon>
        <taxon>Glomerales</taxon>
        <taxon>Glomeraceae</taxon>
        <taxon>Rhizophagus</taxon>
    </lineage>
</organism>
<keyword evidence="6 9" id="KW-0067">ATP-binding</keyword>
<name>A0A915ZSK4_9GLOM</name>
<comment type="catalytic activity">
    <reaction evidence="8">
        <text>L-seryl-[protein] + ATP = O-phospho-L-seryl-[protein] + ADP + H(+)</text>
        <dbReference type="Rhea" id="RHEA:17989"/>
        <dbReference type="Rhea" id="RHEA-COMP:9863"/>
        <dbReference type="Rhea" id="RHEA-COMP:11604"/>
        <dbReference type="ChEBI" id="CHEBI:15378"/>
        <dbReference type="ChEBI" id="CHEBI:29999"/>
        <dbReference type="ChEBI" id="CHEBI:30616"/>
        <dbReference type="ChEBI" id="CHEBI:83421"/>
        <dbReference type="ChEBI" id="CHEBI:456216"/>
        <dbReference type="EC" id="2.7.11.1"/>
    </reaction>
</comment>
<dbReference type="OrthoDB" id="6718656at2759"/>
<evidence type="ECO:0000313" key="12">
    <source>
        <dbReference type="Proteomes" id="UP000684084"/>
    </source>
</evidence>
<evidence type="ECO:0000256" key="1">
    <source>
        <dbReference type="ARBA" id="ARBA00012513"/>
    </source>
</evidence>
<proteinExistence type="predicted"/>
<dbReference type="InterPro" id="IPR000719">
    <property type="entry name" value="Prot_kinase_dom"/>
</dbReference>
<keyword evidence="2" id="KW-0723">Serine/threonine-protein kinase</keyword>
<evidence type="ECO:0000256" key="5">
    <source>
        <dbReference type="ARBA" id="ARBA00022777"/>
    </source>
</evidence>
<keyword evidence="4 9" id="KW-0547">Nucleotide-binding</keyword>
<dbReference type="EC" id="2.7.11.1" evidence="1"/>
<dbReference type="PROSITE" id="PS00107">
    <property type="entry name" value="PROTEIN_KINASE_ATP"/>
    <property type="match status" value="1"/>
</dbReference>
<feature type="domain" description="Protein kinase" evidence="10">
    <location>
        <begin position="21"/>
        <end position="208"/>
    </location>
</feature>
<feature type="binding site" evidence="9">
    <location>
        <position position="49"/>
    </location>
    <ligand>
        <name>ATP</name>
        <dbReference type="ChEBI" id="CHEBI:30616"/>
    </ligand>
</feature>
<dbReference type="PANTHER" id="PTHR48005">
    <property type="entry name" value="LEUCINE RICH REPEAT KINASE 2"/>
    <property type="match status" value="1"/>
</dbReference>
<dbReference type="GO" id="GO:0005524">
    <property type="term" value="F:ATP binding"/>
    <property type="evidence" value="ECO:0007669"/>
    <property type="project" value="UniProtKB-UniRule"/>
</dbReference>
<sequence>MEWIEEKIKNEDIRYFDYDQFNEISIIGRGRFGIVSKANLANTGLVALKTICSENSEEEHSEFNDEFVKELKLLREVDSHPNINRFLGITKDSEYYILVLEYANEGHLKGTCTQKIYCKENDHDDLSISSNYSNRIDAVNSCNNDDNVKKFEGIFKSSDYDLDIDERKLKYKDYNIILCEKCNEKFYGYWYCRKCCINETEEEKYHFD</sequence>
<evidence type="ECO:0000256" key="3">
    <source>
        <dbReference type="ARBA" id="ARBA00022679"/>
    </source>
</evidence>
<evidence type="ECO:0000256" key="7">
    <source>
        <dbReference type="ARBA" id="ARBA00047899"/>
    </source>
</evidence>
<dbReference type="Pfam" id="PF00069">
    <property type="entry name" value="Pkinase"/>
    <property type="match status" value="1"/>
</dbReference>
<evidence type="ECO:0000256" key="2">
    <source>
        <dbReference type="ARBA" id="ARBA00022527"/>
    </source>
</evidence>
<dbReference type="GO" id="GO:0004674">
    <property type="term" value="F:protein serine/threonine kinase activity"/>
    <property type="evidence" value="ECO:0007669"/>
    <property type="project" value="UniProtKB-KW"/>
</dbReference>
<dbReference type="PANTHER" id="PTHR48005:SF13">
    <property type="entry name" value="SERINE_THREONINE-PROTEIN KINASE DDB_G0278509-RELATED"/>
    <property type="match status" value="1"/>
</dbReference>
<protein>
    <recommendedName>
        <fullName evidence="1">non-specific serine/threonine protein kinase</fullName>
        <ecNumber evidence="1">2.7.11.1</ecNumber>
    </recommendedName>
</protein>
<evidence type="ECO:0000256" key="4">
    <source>
        <dbReference type="ARBA" id="ARBA00022741"/>
    </source>
</evidence>